<accession>A0A2H9ZVT0</accession>
<dbReference type="AlphaFoldDB" id="A0A2H9ZVT0"/>
<keyword evidence="2" id="KW-1185">Reference proteome</keyword>
<gene>
    <name evidence="1" type="ORF">AXF42_Ash021635</name>
</gene>
<evidence type="ECO:0000313" key="2">
    <source>
        <dbReference type="Proteomes" id="UP000236161"/>
    </source>
</evidence>
<protein>
    <submittedName>
        <fullName evidence="1">Uncharacterized protein</fullName>
    </submittedName>
</protein>
<dbReference type="EMBL" id="KZ453367">
    <property type="protein sequence ID" value="PKA47386.1"/>
    <property type="molecule type" value="Genomic_DNA"/>
</dbReference>
<sequence length="109" mass="12863">MRFTAIEGTYCIWIHTPSSGLSTWELMRRRRHKVLHGEQEMYHPEQQTPKRWRRKAASRTDLRLTAIKDHPAFKRHGLSRRQTVPSVHCTATGREWPPSFLCGHLMGHH</sequence>
<reference evidence="1 2" key="1">
    <citation type="journal article" date="2017" name="Nature">
        <title>The Apostasia genome and the evolution of orchids.</title>
        <authorList>
            <person name="Zhang G.Q."/>
            <person name="Liu K.W."/>
            <person name="Li Z."/>
            <person name="Lohaus R."/>
            <person name="Hsiao Y.Y."/>
            <person name="Niu S.C."/>
            <person name="Wang J.Y."/>
            <person name="Lin Y.C."/>
            <person name="Xu Q."/>
            <person name="Chen L.J."/>
            <person name="Yoshida K."/>
            <person name="Fujiwara S."/>
            <person name="Wang Z.W."/>
            <person name="Zhang Y.Q."/>
            <person name="Mitsuda N."/>
            <person name="Wang M."/>
            <person name="Liu G.H."/>
            <person name="Pecoraro L."/>
            <person name="Huang H.X."/>
            <person name="Xiao X.J."/>
            <person name="Lin M."/>
            <person name="Wu X.Y."/>
            <person name="Wu W.L."/>
            <person name="Chen Y.Y."/>
            <person name="Chang S.B."/>
            <person name="Sakamoto S."/>
            <person name="Ohme-Takagi M."/>
            <person name="Yagi M."/>
            <person name="Zeng S.J."/>
            <person name="Shen C.Y."/>
            <person name="Yeh C.M."/>
            <person name="Luo Y.B."/>
            <person name="Tsai W.C."/>
            <person name="Van de Peer Y."/>
            <person name="Liu Z.J."/>
        </authorList>
    </citation>
    <scope>NUCLEOTIDE SEQUENCE [LARGE SCALE GENOMIC DNA]</scope>
    <source>
        <strain evidence="2">cv. Shenzhen</strain>
        <tissue evidence="1">Stem</tissue>
    </source>
</reference>
<evidence type="ECO:0000313" key="1">
    <source>
        <dbReference type="EMBL" id="PKA47386.1"/>
    </source>
</evidence>
<organism evidence="1 2">
    <name type="scientific">Apostasia shenzhenica</name>
    <dbReference type="NCBI Taxonomy" id="1088818"/>
    <lineage>
        <taxon>Eukaryota</taxon>
        <taxon>Viridiplantae</taxon>
        <taxon>Streptophyta</taxon>
        <taxon>Embryophyta</taxon>
        <taxon>Tracheophyta</taxon>
        <taxon>Spermatophyta</taxon>
        <taxon>Magnoliopsida</taxon>
        <taxon>Liliopsida</taxon>
        <taxon>Asparagales</taxon>
        <taxon>Orchidaceae</taxon>
        <taxon>Apostasioideae</taxon>
        <taxon>Apostasia</taxon>
    </lineage>
</organism>
<name>A0A2H9ZVT0_9ASPA</name>
<proteinExistence type="predicted"/>
<dbReference type="Proteomes" id="UP000236161">
    <property type="component" value="Unassembled WGS sequence"/>
</dbReference>